<dbReference type="SUPFAM" id="SSF47323">
    <property type="entry name" value="Anticodon-binding domain of a subclass of class I aminoacyl-tRNA synthetases"/>
    <property type="match status" value="1"/>
</dbReference>
<evidence type="ECO:0000256" key="1">
    <source>
        <dbReference type="ARBA" id="ARBA00005594"/>
    </source>
</evidence>
<dbReference type="SUPFAM" id="SSF52374">
    <property type="entry name" value="Nucleotidylyl transferase"/>
    <property type="match status" value="1"/>
</dbReference>
<dbReference type="PANTHER" id="PTHR11956:SF5">
    <property type="entry name" value="ARGININE--TRNA LIGASE, CYTOPLASMIC"/>
    <property type="match status" value="1"/>
</dbReference>
<keyword evidence="7 9" id="KW-0030">Aminoacyl-tRNA synthetase</keyword>
<dbReference type="SMART" id="SM00836">
    <property type="entry name" value="DALR_1"/>
    <property type="match status" value="1"/>
</dbReference>
<keyword evidence="13" id="KW-1185">Reference proteome</keyword>
<comment type="similarity">
    <text evidence="1 9">Belongs to the class-I aminoacyl-tRNA synthetase family.</text>
</comment>
<evidence type="ECO:0000256" key="6">
    <source>
        <dbReference type="ARBA" id="ARBA00022917"/>
    </source>
</evidence>
<evidence type="ECO:0000256" key="5">
    <source>
        <dbReference type="ARBA" id="ARBA00022840"/>
    </source>
</evidence>
<dbReference type="GO" id="GO:0005524">
    <property type="term" value="F:ATP binding"/>
    <property type="evidence" value="ECO:0007669"/>
    <property type="project" value="UniProtKB-KW"/>
</dbReference>
<dbReference type="AlphaFoldDB" id="A0A813DZM1"/>
<comment type="caution">
    <text evidence="12">The sequence shown here is derived from an EMBL/GenBank/DDBJ whole genome shotgun (WGS) entry which is preliminary data.</text>
</comment>
<evidence type="ECO:0000256" key="7">
    <source>
        <dbReference type="ARBA" id="ARBA00023146"/>
    </source>
</evidence>
<evidence type="ECO:0000256" key="2">
    <source>
        <dbReference type="ARBA" id="ARBA00012837"/>
    </source>
</evidence>
<gene>
    <name evidence="12" type="ORF">PGLA1383_LOCUS9839</name>
</gene>
<evidence type="ECO:0000313" key="12">
    <source>
        <dbReference type="EMBL" id="CAE8591151.1"/>
    </source>
</evidence>
<keyword evidence="4 9" id="KW-0547">Nucleotide-binding</keyword>
<dbReference type="OrthoDB" id="68056at2759"/>
<reference evidence="12" key="1">
    <citation type="submission" date="2021-02" db="EMBL/GenBank/DDBJ databases">
        <authorList>
            <person name="Dougan E. K."/>
            <person name="Rhodes N."/>
            <person name="Thang M."/>
            <person name="Chan C."/>
        </authorList>
    </citation>
    <scope>NUCLEOTIDE SEQUENCE</scope>
</reference>
<evidence type="ECO:0000256" key="8">
    <source>
        <dbReference type="ARBA" id="ARBA00049339"/>
    </source>
</evidence>
<evidence type="ECO:0000256" key="10">
    <source>
        <dbReference type="SAM" id="MobiDB-lite"/>
    </source>
</evidence>
<dbReference type="InterPro" id="IPR035684">
    <property type="entry name" value="ArgRS_core"/>
</dbReference>
<evidence type="ECO:0000259" key="11">
    <source>
        <dbReference type="SMART" id="SM00836"/>
    </source>
</evidence>
<protein>
    <recommendedName>
        <fullName evidence="2">arginine--tRNA ligase</fullName>
        <ecNumber evidence="2">6.1.1.19</ecNumber>
    </recommendedName>
</protein>
<dbReference type="InterPro" id="IPR008909">
    <property type="entry name" value="DALR_anticod-bd"/>
</dbReference>
<dbReference type="GO" id="GO:0006420">
    <property type="term" value="P:arginyl-tRNA aminoacylation"/>
    <property type="evidence" value="ECO:0007669"/>
    <property type="project" value="InterPro"/>
</dbReference>
<sequence length="324" mass="36014">MLPVVVQELLDLGLVTEDAGAQCIFTNVSEAPLIVRKADGGYGYDSTDCAAALQRLREEKADRVIYVIDNGQESHMRMVFEVAERAGWLSKGGRLDFMGFGLVQGEDGKKFKTRSGDVVRLRDLLDEATERAEKELRRRAVGSTSDEGEAAEEAPPPALSPEREARLRADAETIGIAAVKYFDLRQNRNSDYKFSYDAMLDPKGNTAVYVLYAYARSAGLLRRSSREVSTLSSSELALTEPSERALALRLLRFPEVLAQVQEDLLPSRLIDYVYGLAVDFTAFYTECYVVGSDQEASRIILIEVTRRHMAECLALLGIQPLDQI</sequence>
<dbReference type="Pfam" id="PF00750">
    <property type="entry name" value="tRNA-synt_1d"/>
    <property type="match status" value="1"/>
</dbReference>
<organism evidence="12 13">
    <name type="scientific">Polarella glacialis</name>
    <name type="common">Dinoflagellate</name>
    <dbReference type="NCBI Taxonomy" id="89957"/>
    <lineage>
        <taxon>Eukaryota</taxon>
        <taxon>Sar</taxon>
        <taxon>Alveolata</taxon>
        <taxon>Dinophyceae</taxon>
        <taxon>Suessiales</taxon>
        <taxon>Suessiaceae</taxon>
        <taxon>Polarella</taxon>
    </lineage>
</organism>
<dbReference type="InterPro" id="IPR001278">
    <property type="entry name" value="Arg-tRNA-ligase"/>
</dbReference>
<evidence type="ECO:0000256" key="3">
    <source>
        <dbReference type="ARBA" id="ARBA00022598"/>
    </source>
</evidence>
<dbReference type="InterPro" id="IPR009080">
    <property type="entry name" value="tRNAsynth_Ia_anticodon-bd"/>
</dbReference>
<name>A0A813DZM1_POLGL</name>
<evidence type="ECO:0000256" key="4">
    <source>
        <dbReference type="ARBA" id="ARBA00022741"/>
    </source>
</evidence>
<accession>A0A813DZM1</accession>
<dbReference type="OMA" id="EDHATWI"/>
<dbReference type="FunFam" id="1.10.730.10:FF:000006">
    <property type="entry name" value="Arginyl-tRNA synthetase 2, mitochondrial"/>
    <property type="match status" value="1"/>
</dbReference>
<dbReference type="Gene3D" id="1.10.730.10">
    <property type="entry name" value="Isoleucyl-tRNA Synthetase, Domain 1"/>
    <property type="match status" value="1"/>
</dbReference>
<dbReference type="EC" id="6.1.1.19" evidence="2"/>
<feature type="domain" description="DALR anticodon binding" evidence="11">
    <location>
        <begin position="210"/>
        <end position="324"/>
    </location>
</feature>
<dbReference type="EMBL" id="CAJNNV010004729">
    <property type="protein sequence ID" value="CAE8591151.1"/>
    <property type="molecule type" value="Genomic_DNA"/>
</dbReference>
<proteinExistence type="inferred from homology"/>
<keyword evidence="6 9" id="KW-0648">Protein biosynthesis</keyword>
<keyword evidence="3 9" id="KW-0436">Ligase</keyword>
<evidence type="ECO:0000313" key="13">
    <source>
        <dbReference type="Proteomes" id="UP000654075"/>
    </source>
</evidence>
<evidence type="ECO:0000256" key="9">
    <source>
        <dbReference type="RuleBase" id="RU363038"/>
    </source>
</evidence>
<dbReference type="InterPro" id="IPR014729">
    <property type="entry name" value="Rossmann-like_a/b/a_fold"/>
</dbReference>
<comment type="catalytic activity">
    <reaction evidence="8">
        <text>tRNA(Arg) + L-arginine + ATP = L-arginyl-tRNA(Arg) + AMP + diphosphate</text>
        <dbReference type="Rhea" id="RHEA:20301"/>
        <dbReference type="Rhea" id="RHEA-COMP:9658"/>
        <dbReference type="Rhea" id="RHEA-COMP:9673"/>
        <dbReference type="ChEBI" id="CHEBI:30616"/>
        <dbReference type="ChEBI" id="CHEBI:32682"/>
        <dbReference type="ChEBI" id="CHEBI:33019"/>
        <dbReference type="ChEBI" id="CHEBI:78442"/>
        <dbReference type="ChEBI" id="CHEBI:78513"/>
        <dbReference type="ChEBI" id="CHEBI:456215"/>
        <dbReference type="EC" id="6.1.1.19"/>
    </reaction>
</comment>
<dbReference type="PANTHER" id="PTHR11956">
    <property type="entry name" value="ARGINYL-TRNA SYNTHETASE"/>
    <property type="match status" value="1"/>
</dbReference>
<dbReference type="Pfam" id="PF05746">
    <property type="entry name" value="DALR_1"/>
    <property type="match status" value="1"/>
</dbReference>
<dbReference type="Proteomes" id="UP000654075">
    <property type="component" value="Unassembled WGS sequence"/>
</dbReference>
<dbReference type="Gene3D" id="3.40.50.620">
    <property type="entry name" value="HUPs"/>
    <property type="match status" value="1"/>
</dbReference>
<feature type="region of interest" description="Disordered" evidence="10">
    <location>
        <begin position="135"/>
        <end position="163"/>
    </location>
</feature>
<keyword evidence="5 9" id="KW-0067">ATP-binding</keyword>
<dbReference type="GO" id="GO:0004814">
    <property type="term" value="F:arginine-tRNA ligase activity"/>
    <property type="evidence" value="ECO:0007669"/>
    <property type="project" value="UniProtKB-EC"/>
</dbReference>